<dbReference type="Proteomes" id="UP000663419">
    <property type="component" value="Chromosome 1"/>
</dbReference>
<organism evidence="2 3">
    <name type="scientific">Ajellomyces capsulatus (strain H88)</name>
    <name type="common">Darling's disease fungus</name>
    <name type="synonym">Histoplasma capsulatum</name>
    <dbReference type="NCBI Taxonomy" id="544711"/>
    <lineage>
        <taxon>Eukaryota</taxon>
        <taxon>Fungi</taxon>
        <taxon>Dikarya</taxon>
        <taxon>Ascomycota</taxon>
        <taxon>Pezizomycotina</taxon>
        <taxon>Eurotiomycetes</taxon>
        <taxon>Eurotiomycetidae</taxon>
        <taxon>Onygenales</taxon>
        <taxon>Ajellomycetaceae</taxon>
        <taxon>Histoplasma</taxon>
    </lineage>
</organism>
<evidence type="ECO:0000256" key="1">
    <source>
        <dbReference type="SAM" id="SignalP"/>
    </source>
</evidence>
<keyword evidence="1" id="KW-0732">Signal</keyword>
<name>A0A8A1LAS0_AJEC8</name>
<evidence type="ECO:0000313" key="3">
    <source>
        <dbReference type="Proteomes" id="UP000663419"/>
    </source>
</evidence>
<reference evidence="2" key="1">
    <citation type="submission" date="2021-01" db="EMBL/GenBank/DDBJ databases">
        <title>Chromosome-level genome assembly of a human fungal pathogen reveals clustering of transcriptionally co-regulated genes.</title>
        <authorList>
            <person name="Voorhies M."/>
            <person name="Cohen S."/>
            <person name="Shea T.P."/>
            <person name="Petrus S."/>
            <person name="Munoz J.F."/>
            <person name="Poplawski S."/>
            <person name="Goldman W.E."/>
            <person name="Michael T."/>
            <person name="Cuomo C.A."/>
            <person name="Sil A."/>
            <person name="Beyhan S."/>
        </authorList>
    </citation>
    <scope>NUCLEOTIDE SEQUENCE</scope>
    <source>
        <strain evidence="2">H88</strain>
    </source>
</reference>
<dbReference type="AlphaFoldDB" id="A0A8A1LAS0"/>
<dbReference type="EMBL" id="CP069102">
    <property type="protein sequence ID" value="QSS50720.1"/>
    <property type="molecule type" value="Genomic_DNA"/>
</dbReference>
<evidence type="ECO:0000313" key="2">
    <source>
        <dbReference type="EMBL" id="QSS50720.1"/>
    </source>
</evidence>
<sequence length="520" mass="57568">MGKITILSQLIWLGLASAQITKLPLIRNTNDLDNEFAASLPAPQNYTLTPWPEDEIKRGIPQRPEWGKSLYEPKANFYCKDDFTIYNVTFPDCPKPWIVGHCTKASMDREATMSLLARLPPSARGIISNLLVPAYLEGHTIRYIAANSAFLCGGFRPAAAVKLVATAINQDVRGSLMDEFQRAVAADTCVSDESAAKDLKKDGSHAWALESGFIISAYLKLVKPSLDASCMSNQLKLLDPILNKYWDTPGCPNKVAPELIKYKGILFPDGLESLDEASPISGAEPTEVIQWEKAEGVPEYCWSFAQQERGDGKVYCTADHLSVYNVTYSDCPDQDPWAICRCDDAQHSVKTMTEKFGRVPAGLRSRVRHLLALEDTRSHGLQRDPWNIIVIYGDANDSVYMHESSHCADRGFSSSEAFLKAKEQDTCWPTDYSKSSDADLFAETGVAYLYDKSGKTLRERGFDPSCLSNGLKALGDYVGSEFAKDSRCFKREPNSRIIHPSEVGVTSAEPPSDMAIEVFP</sequence>
<dbReference type="VEuPathDB" id="FungiDB:I7I53_11518"/>
<proteinExistence type="predicted"/>
<accession>A0A8A1LAS0</accession>
<protein>
    <submittedName>
        <fullName evidence="2">Uncharacterized protein</fullName>
    </submittedName>
</protein>
<feature type="signal peptide" evidence="1">
    <location>
        <begin position="1"/>
        <end position="18"/>
    </location>
</feature>
<gene>
    <name evidence="2" type="ORF">I7I53_11518</name>
</gene>
<feature type="chain" id="PRO_5034417673" evidence="1">
    <location>
        <begin position="19"/>
        <end position="520"/>
    </location>
</feature>